<dbReference type="OrthoDB" id="532420at2759"/>
<comment type="caution">
    <text evidence="2">The sequence shown here is derived from an EMBL/GenBank/DDBJ whole genome shotgun (WGS) entry which is preliminary data.</text>
</comment>
<protein>
    <submittedName>
        <fullName evidence="2">Uncharacterized protein</fullName>
    </submittedName>
</protein>
<accession>A0A8J5VWN4</accession>
<keyword evidence="3" id="KW-1185">Reference proteome</keyword>
<feature type="compositionally biased region" description="Gly residues" evidence="1">
    <location>
        <begin position="1"/>
        <end position="10"/>
    </location>
</feature>
<proteinExistence type="predicted"/>
<dbReference type="EMBL" id="JAAALK010000287">
    <property type="protein sequence ID" value="KAG8060394.1"/>
    <property type="molecule type" value="Genomic_DNA"/>
</dbReference>
<name>A0A8J5VWN4_ZIZPA</name>
<evidence type="ECO:0000313" key="2">
    <source>
        <dbReference type="EMBL" id="KAG8060394.1"/>
    </source>
</evidence>
<organism evidence="2 3">
    <name type="scientific">Zizania palustris</name>
    <name type="common">Northern wild rice</name>
    <dbReference type="NCBI Taxonomy" id="103762"/>
    <lineage>
        <taxon>Eukaryota</taxon>
        <taxon>Viridiplantae</taxon>
        <taxon>Streptophyta</taxon>
        <taxon>Embryophyta</taxon>
        <taxon>Tracheophyta</taxon>
        <taxon>Spermatophyta</taxon>
        <taxon>Magnoliopsida</taxon>
        <taxon>Liliopsida</taxon>
        <taxon>Poales</taxon>
        <taxon>Poaceae</taxon>
        <taxon>BOP clade</taxon>
        <taxon>Oryzoideae</taxon>
        <taxon>Oryzeae</taxon>
        <taxon>Zizaniinae</taxon>
        <taxon>Zizania</taxon>
    </lineage>
</organism>
<evidence type="ECO:0000256" key="1">
    <source>
        <dbReference type="SAM" id="MobiDB-lite"/>
    </source>
</evidence>
<reference evidence="2" key="1">
    <citation type="journal article" date="2021" name="bioRxiv">
        <title>Whole Genome Assembly and Annotation of Northern Wild Rice, Zizania palustris L., Supports a Whole Genome Duplication in the Zizania Genus.</title>
        <authorList>
            <person name="Haas M."/>
            <person name="Kono T."/>
            <person name="Macchietto M."/>
            <person name="Millas R."/>
            <person name="McGilp L."/>
            <person name="Shao M."/>
            <person name="Duquette J."/>
            <person name="Hirsch C.N."/>
            <person name="Kimball J."/>
        </authorList>
    </citation>
    <scope>NUCLEOTIDE SEQUENCE</scope>
    <source>
        <tissue evidence="2">Fresh leaf tissue</tissue>
    </source>
</reference>
<sequence length="131" mass="14276">MRRAPRGGGPPRQATEHAQASQGAICQQLDAVTPIEDCGALHHCAVVVILRKWSCGDNNRRDSMKTNDNAFHGCKDQTFLGYFIDKGVSTAVKVVRKAYPQEKAGVFDRNDMGGPLSVVDVTMTTEINQTT</sequence>
<gene>
    <name evidence="2" type="ORF">GUJ93_ZPchr0002g23551</name>
</gene>
<feature type="region of interest" description="Disordered" evidence="1">
    <location>
        <begin position="1"/>
        <end position="20"/>
    </location>
</feature>
<evidence type="ECO:0000313" key="3">
    <source>
        <dbReference type="Proteomes" id="UP000729402"/>
    </source>
</evidence>
<dbReference type="AlphaFoldDB" id="A0A8J5VWN4"/>
<dbReference type="Proteomes" id="UP000729402">
    <property type="component" value="Unassembled WGS sequence"/>
</dbReference>
<reference evidence="2" key="2">
    <citation type="submission" date="2021-02" db="EMBL/GenBank/DDBJ databases">
        <authorList>
            <person name="Kimball J.A."/>
            <person name="Haas M.W."/>
            <person name="Macchietto M."/>
            <person name="Kono T."/>
            <person name="Duquette J."/>
            <person name="Shao M."/>
        </authorList>
    </citation>
    <scope>NUCLEOTIDE SEQUENCE</scope>
    <source>
        <tissue evidence="2">Fresh leaf tissue</tissue>
    </source>
</reference>